<gene>
    <name evidence="1" type="ORF">FHR75_003554</name>
</gene>
<keyword evidence="1" id="KW-0808">Transferase</keyword>
<dbReference type="Proteomes" id="UP000533269">
    <property type="component" value="Unassembled WGS sequence"/>
</dbReference>
<dbReference type="EMBL" id="JACHVY010000004">
    <property type="protein sequence ID" value="MBB2902718.1"/>
    <property type="molecule type" value="Genomic_DNA"/>
</dbReference>
<name>A0A7W4XY75_KINRA</name>
<evidence type="ECO:0000313" key="2">
    <source>
        <dbReference type="Proteomes" id="UP000533269"/>
    </source>
</evidence>
<dbReference type="RefSeq" id="WP_183392462.1">
    <property type="nucleotide sequence ID" value="NZ_JACHVY010000004.1"/>
</dbReference>
<dbReference type="AlphaFoldDB" id="A0A7W4XY75"/>
<reference evidence="1 2" key="2">
    <citation type="submission" date="2020-08" db="EMBL/GenBank/DDBJ databases">
        <authorList>
            <person name="Partida-Martinez L."/>
            <person name="Huntemann M."/>
            <person name="Clum A."/>
            <person name="Wang J."/>
            <person name="Palaniappan K."/>
            <person name="Ritter S."/>
            <person name="Chen I.-M."/>
            <person name="Stamatis D."/>
            <person name="Reddy T."/>
            <person name="O'Malley R."/>
            <person name="Daum C."/>
            <person name="Shapiro N."/>
            <person name="Ivanova N."/>
            <person name="Kyrpides N."/>
            <person name="Woyke T."/>
        </authorList>
    </citation>
    <scope>NUCLEOTIDE SEQUENCE [LARGE SCALE GENOMIC DNA]</scope>
    <source>
        <strain evidence="1 2">AS2.23</strain>
    </source>
</reference>
<proteinExistence type="predicted"/>
<dbReference type="GO" id="GO:0016740">
    <property type="term" value="F:transferase activity"/>
    <property type="evidence" value="ECO:0007669"/>
    <property type="project" value="UniProtKB-KW"/>
</dbReference>
<comment type="caution">
    <text evidence="1">The sequence shown here is derived from an EMBL/GenBank/DDBJ whole genome shotgun (WGS) entry which is preliminary data.</text>
</comment>
<accession>A0A7W4XY75</accession>
<reference evidence="1 2" key="1">
    <citation type="submission" date="2020-08" db="EMBL/GenBank/DDBJ databases">
        <title>The Agave Microbiome: Exploring the role of microbial communities in plant adaptations to desert environments.</title>
        <authorList>
            <person name="Partida-Martinez L.P."/>
        </authorList>
    </citation>
    <scope>NUCLEOTIDE SEQUENCE [LARGE SCALE GENOMIC DNA]</scope>
    <source>
        <strain evidence="1 2">AS2.23</strain>
    </source>
</reference>
<organism evidence="1 2">
    <name type="scientific">Kineococcus radiotolerans</name>
    <dbReference type="NCBI Taxonomy" id="131568"/>
    <lineage>
        <taxon>Bacteria</taxon>
        <taxon>Bacillati</taxon>
        <taxon>Actinomycetota</taxon>
        <taxon>Actinomycetes</taxon>
        <taxon>Kineosporiales</taxon>
        <taxon>Kineosporiaceae</taxon>
        <taxon>Kineococcus</taxon>
    </lineage>
</organism>
<protein>
    <submittedName>
        <fullName evidence="1">UDP-N-acetylmuramyl pentapeptide phosphotransferase/UDP-N-acetylglucosamine-1-phosphate transferase</fullName>
    </submittedName>
</protein>
<evidence type="ECO:0000313" key="1">
    <source>
        <dbReference type="EMBL" id="MBB2902718.1"/>
    </source>
</evidence>
<sequence>MSAVPVLRAVLAVAAARGGARRLAGLAGEHPPGGARRWERRNHRGHVVTLLEGPVAALAVAAGSVAAAAPFRSAGLVAALGAGAFGALDDLTERAGDRDAGARGLRGHFAALRRGRVTTGTWKVLGIGATGLAAAVAVERPRTPAQLLDTLTGGALVAGSANLLNLLDLRPGRAAKVAAVVAVSLAVGAPGSRGAAAARPVAAAVLGACSAVLPDDLAGRSMLGDTGANALGAVLGVAALARWRRPGRLGALAVVVGLTLASERVSFSRVIEAQPLLRELDRLGRP</sequence>